<dbReference type="GO" id="GO:0006281">
    <property type="term" value="P:DNA repair"/>
    <property type="evidence" value="ECO:0007669"/>
    <property type="project" value="TreeGrafter"/>
</dbReference>
<dbReference type="SFLD" id="SFLDG01135">
    <property type="entry name" value="C1.5.6:_HAD__Beta-PGM__Phospha"/>
    <property type="match status" value="1"/>
</dbReference>
<dbReference type="STRING" id="1798373.A2154_00910"/>
<evidence type="ECO:0000313" key="2">
    <source>
        <dbReference type="Proteomes" id="UP000176854"/>
    </source>
</evidence>
<reference evidence="1 2" key="1">
    <citation type="journal article" date="2016" name="Nat. Commun.">
        <title>Thousands of microbial genomes shed light on interconnected biogeochemical processes in an aquifer system.</title>
        <authorList>
            <person name="Anantharaman K."/>
            <person name="Brown C.T."/>
            <person name="Hug L.A."/>
            <person name="Sharon I."/>
            <person name="Castelle C.J."/>
            <person name="Probst A.J."/>
            <person name="Thomas B.C."/>
            <person name="Singh A."/>
            <person name="Wilkins M.J."/>
            <person name="Karaoz U."/>
            <person name="Brodie E.L."/>
            <person name="Williams K.H."/>
            <person name="Hubbard S.S."/>
            <person name="Banfield J.F."/>
        </authorList>
    </citation>
    <scope>NUCLEOTIDE SEQUENCE [LARGE SCALE GENOMIC DNA]</scope>
</reference>
<evidence type="ECO:0000313" key="1">
    <source>
        <dbReference type="EMBL" id="OGG08953.1"/>
    </source>
</evidence>
<dbReference type="SUPFAM" id="SSF56784">
    <property type="entry name" value="HAD-like"/>
    <property type="match status" value="1"/>
</dbReference>
<dbReference type="PRINTS" id="PR00413">
    <property type="entry name" value="HADHALOGNASE"/>
</dbReference>
<dbReference type="NCBIfam" id="TIGR01509">
    <property type="entry name" value="HAD-SF-IA-v3"/>
    <property type="match status" value="1"/>
</dbReference>
<dbReference type="InterPro" id="IPR023198">
    <property type="entry name" value="PGP-like_dom2"/>
</dbReference>
<dbReference type="PANTHER" id="PTHR43434:SF1">
    <property type="entry name" value="PHOSPHOGLYCOLATE PHOSPHATASE"/>
    <property type="match status" value="1"/>
</dbReference>
<proteinExistence type="predicted"/>
<dbReference type="Gene3D" id="3.40.50.1000">
    <property type="entry name" value="HAD superfamily/HAD-like"/>
    <property type="match status" value="1"/>
</dbReference>
<organism evidence="1 2">
    <name type="scientific">Candidatus Gottesmanbacteria bacterium RBG_16_43_7</name>
    <dbReference type="NCBI Taxonomy" id="1798373"/>
    <lineage>
        <taxon>Bacteria</taxon>
        <taxon>Candidatus Gottesmaniibacteriota</taxon>
    </lineage>
</organism>
<dbReference type="SFLD" id="SFLDS00003">
    <property type="entry name" value="Haloacid_Dehalogenase"/>
    <property type="match status" value="1"/>
</dbReference>
<dbReference type="NCBIfam" id="TIGR01549">
    <property type="entry name" value="HAD-SF-IA-v1"/>
    <property type="match status" value="1"/>
</dbReference>
<evidence type="ECO:0008006" key="3">
    <source>
        <dbReference type="Google" id="ProtNLM"/>
    </source>
</evidence>
<accession>A0A1F5Z9B0</accession>
<dbReference type="SFLD" id="SFLDG01129">
    <property type="entry name" value="C1.5:_HAD__Beta-PGM__Phosphata"/>
    <property type="match status" value="1"/>
</dbReference>
<dbReference type="InterPro" id="IPR050155">
    <property type="entry name" value="HAD-like_hydrolase_sf"/>
</dbReference>
<comment type="caution">
    <text evidence="1">The sequence shown here is derived from an EMBL/GenBank/DDBJ whole genome shotgun (WGS) entry which is preliminary data.</text>
</comment>
<dbReference type="Pfam" id="PF13419">
    <property type="entry name" value="HAD_2"/>
    <property type="match status" value="1"/>
</dbReference>
<dbReference type="AlphaFoldDB" id="A0A1F5Z9B0"/>
<dbReference type="EMBL" id="MFJC01000035">
    <property type="protein sequence ID" value="OGG08953.1"/>
    <property type="molecule type" value="Genomic_DNA"/>
</dbReference>
<dbReference type="Gene3D" id="1.10.150.240">
    <property type="entry name" value="Putative phosphatase, domain 2"/>
    <property type="match status" value="1"/>
</dbReference>
<dbReference type="InterPro" id="IPR023214">
    <property type="entry name" value="HAD_sf"/>
</dbReference>
<name>A0A1F5Z9B0_9BACT</name>
<dbReference type="PANTHER" id="PTHR43434">
    <property type="entry name" value="PHOSPHOGLYCOLATE PHOSPHATASE"/>
    <property type="match status" value="1"/>
</dbReference>
<gene>
    <name evidence="1" type="ORF">A2154_00910</name>
</gene>
<dbReference type="Proteomes" id="UP000176854">
    <property type="component" value="Unassembled WGS sequence"/>
</dbReference>
<protein>
    <recommendedName>
        <fullName evidence="3">HAD family hydrolase</fullName>
    </recommendedName>
</protein>
<dbReference type="InterPro" id="IPR036412">
    <property type="entry name" value="HAD-like_sf"/>
</dbReference>
<dbReference type="InterPro" id="IPR006439">
    <property type="entry name" value="HAD-SF_hydro_IA"/>
</dbReference>
<sequence length="224" mass="25078">MLKAIIYDIGGTLVKTDTAVIASLEYALKENGIFVFNKEKIINSLGKSSLYNITLAVKSSYNGDDVDSVIERVRKSYKKIFPQKMFTHGKIFPDVIESLSKLKKLGIKQAILTGFLNKEAELILTTLNLKSYFSVLVTVDQVHNLRPHPEALNLAIKKLGCLENECIYIGDTIADIQMAKNAHVKMICVQTGVQNNYLLKKKKPDYFLQGIPQATDLIIKQLSI</sequence>
<dbReference type="InterPro" id="IPR041492">
    <property type="entry name" value="HAD_2"/>
</dbReference>
<dbReference type="GO" id="GO:0008967">
    <property type="term" value="F:phosphoglycolate phosphatase activity"/>
    <property type="evidence" value="ECO:0007669"/>
    <property type="project" value="TreeGrafter"/>
</dbReference>